<evidence type="ECO:0000313" key="3">
    <source>
        <dbReference type="EMBL" id="MXP77707.1"/>
    </source>
</evidence>
<evidence type="ECO:0000313" key="4">
    <source>
        <dbReference type="Proteomes" id="UP000460412"/>
    </source>
</evidence>
<dbReference type="Proteomes" id="UP000460412">
    <property type="component" value="Unassembled WGS sequence"/>
</dbReference>
<gene>
    <name evidence="3" type="ORF">GN277_20840</name>
</gene>
<organism evidence="3 4">
    <name type="scientific">Sporofaciens musculi</name>
    <dbReference type="NCBI Taxonomy" id="2681861"/>
    <lineage>
        <taxon>Bacteria</taxon>
        <taxon>Bacillati</taxon>
        <taxon>Bacillota</taxon>
        <taxon>Clostridia</taxon>
        <taxon>Lachnospirales</taxon>
        <taxon>Lachnospiraceae</taxon>
        <taxon>Sporofaciens</taxon>
    </lineage>
</organism>
<comment type="caution">
    <text evidence="3">The sequence shown here is derived from an EMBL/GenBank/DDBJ whole genome shotgun (WGS) entry which is preliminary data.</text>
</comment>
<proteinExistence type="predicted"/>
<accession>A0A7X3MJW2</accession>
<name>A0A7X3MJW2_9FIRM</name>
<dbReference type="InterPro" id="IPR041273">
    <property type="entry name" value="NAT_N"/>
</dbReference>
<evidence type="ECO:0000259" key="2">
    <source>
        <dbReference type="Pfam" id="PF18164"/>
    </source>
</evidence>
<evidence type="ECO:0008006" key="5">
    <source>
        <dbReference type="Google" id="ProtNLM"/>
    </source>
</evidence>
<feature type="domain" description="N-acyltransferase N-terminal" evidence="1">
    <location>
        <begin position="1"/>
        <end position="117"/>
    </location>
</feature>
<evidence type="ECO:0000259" key="1">
    <source>
        <dbReference type="Pfam" id="PF18082"/>
    </source>
</evidence>
<protein>
    <recommendedName>
        <fullName evidence="5">GNAT-like C-terminal domain-containing protein</fullName>
    </recommendedName>
</protein>
<dbReference type="Gene3D" id="3.40.630.120">
    <property type="match status" value="1"/>
</dbReference>
<dbReference type="RefSeq" id="WP_159753234.1">
    <property type="nucleotide sequence ID" value="NZ_WUQX01000001.1"/>
</dbReference>
<dbReference type="InterPro" id="IPR041644">
    <property type="entry name" value="GNAT_C"/>
</dbReference>
<keyword evidence="4" id="KW-1185">Reference proteome</keyword>
<sequence length="268" mass="31807">MTLEELMKRIHLPQAACETLWEERISEKEYKVWKDKFYQDIKQFIREWKEIDERLAWALEFYLKLAVDTYEEYQRKGYADQVFDQTFYDITIWCDECYKKHGVYGLEELWWLGLSVKMGLFRLGRLQFEPMLVQKNMKGEGQEILAGTKALNVHIPAGEPLGYEECQESFDQALEFFGEEYRVFVCDSWLLSPHLQEILPDTSNILRFQKLFCVTEVGYPYPQAEQRIFGEALEDKRNYPEDTSLQRKAKEYVLSGRDLGIGVGFFSR</sequence>
<dbReference type="EMBL" id="WUQX01000001">
    <property type="protein sequence ID" value="MXP77707.1"/>
    <property type="molecule type" value="Genomic_DNA"/>
</dbReference>
<dbReference type="Pfam" id="PF18082">
    <property type="entry name" value="NAT_N"/>
    <property type="match status" value="1"/>
</dbReference>
<feature type="domain" description="GNAT-like C-terminal" evidence="2">
    <location>
        <begin position="120"/>
        <end position="266"/>
    </location>
</feature>
<reference evidence="3 4" key="1">
    <citation type="submission" date="2019-12" db="EMBL/GenBank/DDBJ databases">
        <title>Sporaefaciens musculi gen. nov., sp. nov., a novel bacterium isolated from the caecum of an obese mouse.</title>
        <authorList>
            <person name="Rasmussen T.S."/>
            <person name="Streidl T."/>
            <person name="Hitch T.C.A."/>
            <person name="Wortmann E."/>
            <person name="Deptula P."/>
            <person name="Hansen M."/>
            <person name="Nielsen D.S."/>
            <person name="Clavel T."/>
            <person name="Vogensen F.K."/>
        </authorList>
    </citation>
    <scope>NUCLEOTIDE SEQUENCE [LARGE SCALE GENOMIC DNA]</scope>
    <source>
        <strain evidence="3 4">WCA-9-b2</strain>
    </source>
</reference>
<dbReference type="Pfam" id="PF18164">
    <property type="entry name" value="GNAT_C"/>
    <property type="match status" value="1"/>
</dbReference>
<dbReference type="AlphaFoldDB" id="A0A7X3MJW2"/>